<name>A0ABW7VV27_9NOCA</name>
<gene>
    <name evidence="1" type="ORF">ACH49Z_11360</name>
</gene>
<keyword evidence="2" id="KW-1185">Reference proteome</keyword>
<comment type="caution">
    <text evidence="1">The sequence shown here is derived from an EMBL/GenBank/DDBJ whole genome shotgun (WGS) entry which is preliminary data.</text>
</comment>
<dbReference type="EMBL" id="JBIRYL010000001">
    <property type="protein sequence ID" value="MFI2230439.1"/>
    <property type="molecule type" value="Genomic_DNA"/>
</dbReference>
<proteinExistence type="predicted"/>
<evidence type="ECO:0000313" key="2">
    <source>
        <dbReference type="Proteomes" id="UP001611494"/>
    </source>
</evidence>
<dbReference type="Proteomes" id="UP001611494">
    <property type="component" value="Unassembled WGS sequence"/>
</dbReference>
<organism evidence="1 2">
    <name type="scientific">Nocardia testacea</name>
    <dbReference type="NCBI Taxonomy" id="248551"/>
    <lineage>
        <taxon>Bacteria</taxon>
        <taxon>Bacillati</taxon>
        <taxon>Actinomycetota</taxon>
        <taxon>Actinomycetes</taxon>
        <taxon>Mycobacteriales</taxon>
        <taxon>Nocardiaceae</taxon>
        <taxon>Nocardia</taxon>
    </lineage>
</organism>
<sequence>MERALTRGPGALAPAVAAVGAVGADLPGHQEKAAPQILAELRSVACETRKRLLNSLDVEDQHFRAAGAFARRRPD</sequence>
<protein>
    <submittedName>
        <fullName evidence="1">Uncharacterized protein</fullName>
    </submittedName>
</protein>
<accession>A0ABW7VV27</accession>
<dbReference type="RefSeq" id="WP_397061830.1">
    <property type="nucleotide sequence ID" value="NZ_JBIRYL010000001.1"/>
</dbReference>
<reference evidence="1 2" key="1">
    <citation type="submission" date="2024-10" db="EMBL/GenBank/DDBJ databases">
        <title>The Natural Products Discovery Center: Release of the First 8490 Sequenced Strains for Exploring Actinobacteria Biosynthetic Diversity.</title>
        <authorList>
            <person name="Kalkreuter E."/>
            <person name="Kautsar S.A."/>
            <person name="Yang D."/>
            <person name="Bader C.D."/>
            <person name="Teijaro C.N."/>
            <person name="Fluegel L."/>
            <person name="Davis C.M."/>
            <person name="Simpson J.R."/>
            <person name="Lauterbach L."/>
            <person name="Steele A.D."/>
            <person name="Gui C."/>
            <person name="Meng S."/>
            <person name="Li G."/>
            <person name="Viehrig K."/>
            <person name="Ye F."/>
            <person name="Su P."/>
            <person name="Kiefer A.F."/>
            <person name="Nichols A."/>
            <person name="Cepeda A.J."/>
            <person name="Yan W."/>
            <person name="Fan B."/>
            <person name="Jiang Y."/>
            <person name="Adhikari A."/>
            <person name="Zheng C.-J."/>
            <person name="Schuster L."/>
            <person name="Cowan T.M."/>
            <person name="Smanski M.J."/>
            <person name="Chevrette M.G."/>
            <person name="De Carvalho L.P.S."/>
            <person name="Shen B."/>
        </authorList>
    </citation>
    <scope>NUCLEOTIDE SEQUENCE [LARGE SCALE GENOMIC DNA]</scope>
    <source>
        <strain evidence="1 2">NPDC019377</strain>
    </source>
</reference>
<evidence type="ECO:0000313" key="1">
    <source>
        <dbReference type="EMBL" id="MFI2230439.1"/>
    </source>
</evidence>